<dbReference type="PANTHER" id="PTHR43108">
    <property type="entry name" value="N-ACETYLGLUCOSAMINE-6-SULFATASE FAMILY MEMBER"/>
    <property type="match status" value="1"/>
</dbReference>
<dbReference type="PANTHER" id="PTHR43108:SF8">
    <property type="entry name" value="SD21168P"/>
    <property type="match status" value="1"/>
</dbReference>
<gene>
    <name evidence="3" type="ORF">AACH06_11365</name>
</gene>
<feature type="domain" description="Sulfatase N-terminal" evidence="2">
    <location>
        <begin position="27"/>
        <end position="364"/>
    </location>
</feature>
<dbReference type="Proteomes" id="UP001371218">
    <property type="component" value="Unassembled WGS sequence"/>
</dbReference>
<dbReference type="InterPro" id="IPR000917">
    <property type="entry name" value="Sulfatase_N"/>
</dbReference>
<evidence type="ECO:0000313" key="4">
    <source>
        <dbReference type="Proteomes" id="UP001371218"/>
    </source>
</evidence>
<feature type="signal peptide" evidence="1">
    <location>
        <begin position="1"/>
        <end position="26"/>
    </location>
</feature>
<feature type="chain" id="PRO_5047024719" evidence="1">
    <location>
        <begin position="27"/>
        <end position="501"/>
    </location>
</feature>
<protein>
    <submittedName>
        <fullName evidence="3">Sulfatase</fullName>
    </submittedName>
</protein>
<evidence type="ECO:0000259" key="2">
    <source>
        <dbReference type="Pfam" id="PF00884"/>
    </source>
</evidence>
<reference evidence="3 4" key="1">
    <citation type="submission" date="2024-04" db="EMBL/GenBank/DDBJ databases">
        <title>Novel species of the genus Ideonella isolated from streams.</title>
        <authorList>
            <person name="Lu H."/>
        </authorList>
    </citation>
    <scope>NUCLEOTIDE SEQUENCE [LARGE SCALE GENOMIC DNA]</scope>
    <source>
        <strain evidence="3 4">DXS29W</strain>
    </source>
</reference>
<dbReference type="Gene3D" id="3.40.720.10">
    <property type="entry name" value="Alkaline Phosphatase, subunit A"/>
    <property type="match status" value="1"/>
</dbReference>
<accession>A0ABU9BN72</accession>
<evidence type="ECO:0000256" key="1">
    <source>
        <dbReference type="SAM" id="SignalP"/>
    </source>
</evidence>
<dbReference type="CDD" id="cd16147">
    <property type="entry name" value="G6S"/>
    <property type="match status" value="1"/>
</dbReference>
<dbReference type="PIRSF" id="PIRSF036666">
    <property type="entry name" value="G6S"/>
    <property type="match status" value="1"/>
</dbReference>
<organism evidence="3 4">
    <name type="scientific">Ideonella lacteola</name>
    <dbReference type="NCBI Taxonomy" id="2984193"/>
    <lineage>
        <taxon>Bacteria</taxon>
        <taxon>Pseudomonadati</taxon>
        <taxon>Pseudomonadota</taxon>
        <taxon>Betaproteobacteria</taxon>
        <taxon>Burkholderiales</taxon>
        <taxon>Sphaerotilaceae</taxon>
        <taxon>Ideonella</taxon>
    </lineage>
</organism>
<dbReference type="InterPro" id="IPR012251">
    <property type="entry name" value="GlcNAc_6-SO4ase"/>
</dbReference>
<dbReference type="RefSeq" id="WP_341425793.1">
    <property type="nucleotide sequence ID" value="NZ_JBBUTG010000005.1"/>
</dbReference>
<dbReference type="InterPro" id="IPR017850">
    <property type="entry name" value="Alkaline_phosphatase_core_sf"/>
</dbReference>
<proteinExistence type="predicted"/>
<sequence length="501" mass="54900">MGHYFARGLQAAALSFALLGSAGAKAPNIVFILTDDLDAAAAAFMPVVKSEITNQGLNFRQHHVSLSLCCPSRTSTLRGQFSHNTGIFKNELPDGGFGTFHQKGEESSTFATWLQDSGYRTAMFGKYLNGYPDGGPSTTYIPPGWTEWMSPVAGTPYKGFNYTMNHNGTLVNYGKAESDYLTDVISRTAQDFIRRSVDQFPDQPFLVYLAPYAPHAPATPAPRHENEFRNLKVPRGPSFNEADVSDKPSWVRAQSLLTDTQIKDMDKLYRNRRRSLLAVDEMVQSLMDTLRAKGQLDNTYVIFTSDNGYHQGQHRLESGKMTAFEEDLLIPMSIRGPGVPAGRTVDHITGNVDYASTFAELAGVPTPSFVDGRSLVPFLKGQTPPVWRAALLLENKDGVSPTLRNAESPLEPSDPFDARIAPTGEGPGIDGFMGLRINDGSTYIEYTTGEYELYNNNSDAAQLRNGYKSASPFAKERLAAWLAALKTKAGAELRAAEVQAP</sequence>
<dbReference type="Pfam" id="PF00884">
    <property type="entry name" value="Sulfatase"/>
    <property type="match status" value="1"/>
</dbReference>
<keyword evidence="1" id="KW-0732">Signal</keyword>
<dbReference type="EMBL" id="JBBUTG010000005">
    <property type="protein sequence ID" value="MEK8031417.1"/>
    <property type="molecule type" value="Genomic_DNA"/>
</dbReference>
<name>A0ABU9BN72_9BURK</name>
<comment type="caution">
    <text evidence="3">The sequence shown here is derived from an EMBL/GenBank/DDBJ whole genome shotgun (WGS) entry which is preliminary data.</text>
</comment>
<evidence type="ECO:0000313" key="3">
    <source>
        <dbReference type="EMBL" id="MEK8031417.1"/>
    </source>
</evidence>
<keyword evidence="4" id="KW-1185">Reference proteome</keyword>
<dbReference type="SUPFAM" id="SSF53649">
    <property type="entry name" value="Alkaline phosphatase-like"/>
    <property type="match status" value="1"/>
</dbReference>